<accession>A0A2K2CZ39</accession>
<feature type="compositionally biased region" description="Basic and acidic residues" evidence="1">
    <location>
        <begin position="185"/>
        <end position="208"/>
    </location>
</feature>
<feature type="region of interest" description="Disordered" evidence="1">
    <location>
        <begin position="1"/>
        <end position="33"/>
    </location>
</feature>
<evidence type="ECO:0000313" key="3">
    <source>
        <dbReference type="EnsemblPlants" id="PNT67294"/>
    </source>
</evidence>
<organism evidence="2">
    <name type="scientific">Brachypodium distachyon</name>
    <name type="common">Purple false brome</name>
    <name type="synonym">Trachynia distachya</name>
    <dbReference type="NCBI Taxonomy" id="15368"/>
    <lineage>
        <taxon>Eukaryota</taxon>
        <taxon>Viridiplantae</taxon>
        <taxon>Streptophyta</taxon>
        <taxon>Embryophyta</taxon>
        <taxon>Tracheophyta</taxon>
        <taxon>Spermatophyta</taxon>
        <taxon>Magnoliopsida</taxon>
        <taxon>Liliopsida</taxon>
        <taxon>Poales</taxon>
        <taxon>Poaceae</taxon>
        <taxon>BOP clade</taxon>
        <taxon>Pooideae</taxon>
        <taxon>Stipodae</taxon>
        <taxon>Brachypodieae</taxon>
        <taxon>Brachypodium</taxon>
    </lineage>
</organism>
<evidence type="ECO:0000256" key="1">
    <source>
        <dbReference type="SAM" id="MobiDB-lite"/>
    </source>
</evidence>
<dbReference type="EnsemblPlants" id="PNT67294">
    <property type="protein sequence ID" value="PNT67294"/>
    <property type="gene ID" value="BRADI_3g23367v3"/>
</dbReference>
<feature type="region of interest" description="Disordered" evidence="1">
    <location>
        <begin position="120"/>
        <end position="208"/>
    </location>
</feature>
<dbReference type="Proteomes" id="UP000008810">
    <property type="component" value="Chromosome 3"/>
</dbReference>
<keyword evidence="4" id="KW-1185">Reference proteome</keyword>
<proteinExistence type="predicted"/>
<reference evidence="2 3" key="1">
    <citation type="journal article" date="2010" name="Nature">
        <title>Genome sequencing and analysis of the model grass Brachypodium distachyon.</title>
        <authorList>
            <consortium name="International Brachypodium Initiative"/>
        </authorList>
    </citation>
    <scope>NUCLEOTIDE SEQUENCE [LARGE SCALE GENOMIC DNA]</scope>
    <source>
        <strain evidence="2 3">Bd21</strain>
    </source>
</reference>
<gene>
    <name evidence="2" type="ORF">BRADI_3g23367v3</name>
</gene>
<sequence>MVTSSMAGGGTNGGRTGGIAAQHSRGRGVEGTEATGRWRCTSGFCGGYMHAKAVANAGASIRQASHGCRAGRSRVRISRPTPSAPHIQRTLAVAAKLHRSPKHTNKCKQVSGDFFLATAQHGEPPPPKKTPHVGKPGAGAAPCHLALINRSSHQLPRTGSKTKSTIGRGRSSQRGSSPSCSCARSGDKPTHLARDGRIPPHRTTDLDR</sequence>
<reference evidence="3" key="3">
    <citation type="submission" date="2018-08" db="UniProtKB">
        <authorList>
            <consortium name="EnsemblPlants"/>
        </authorList>
    </citation>
    <scope>IDENTIFICATION</scope>
    <source>
        <strain evidence="3">cv. Bd21</strain>
    </source>
</reference>
<reference evidence="2" key="2">
    <citation type="submission" date="2017-06" db="EMBL/GenBank/DDBJ databases">
        <title>WGS assembly of Brachypodium distachyon.</title>
        <authorList>
            <consortium name="The International Brachypodium Initiative"/>
            <person name="Lucas S."/>
            <person name="Harmon-Smith M."/>
            <person name="Lail K."/>
            <person name="Tice H."/>
            <person name="Grimwood J."/>
            <person name="Bruce D."/>
            <person name="Barry K."/>
            <person name="Shu S."/>
            <person name="Lindquist E."/>
            <person name="Wang M."/>
            <person name="Pitluck S."/>
            <person name="Vogel J.P."/>
            <person name="Garvin D.F."/>
            <person name="Mockler T.C."/>
            <person name="Schmutz J."/>
            <person name="Rokhsar D."/>
            <person name="Bevan M.W."/>
        </authorList>
    </citation>
    <scope>NUCLEOTIDE SEQUENCE</scope>
    <source>
        <strain evidence="2">Bd21</strain>
    </source>
</reference>
<feature type="compositionally biased region" description="Low complexity" evidence="1">
    <location>
        <begin position="164"/>
        <end position="181"/>
    </location>
</feature>
<protein>
    <submittedName>
        <fullName evidence="2 3">Uncharacterized protein</fullName>
    </submittedName>
</protein>
<feature type="compositionally biased region" description="Polar residues" evidence="1">
    <location>
        <begin position="149"/>
        <end position="163"/>
    </location>
</feature>
<dbReference type="AlphaFoldDB" id="A0A2K2CZ39"/>
<evidence type="ECO:0000313" key="4">
    <source>
        <dbReference type="Proteomes" id="UP000008810"/>
    </source>
</evidence>
<dbReference type="Gramene" id="PNT67294">
    <property type="protein sequence ID" value="PNT67294"/>
    <property type="gene ID" value="BRADI_3g23367v3"/>
</dbReference>
<dbReference type="InParanoid" id="A0A2K2CZ39"/>
<evidence type="ECO:0000313" key="2">
    <source>
        <dbReference type="EMBL" id="PNT67294.1"/>
    </source>
</evidence>
<feature type="compositionally biased region" description="Gly residues" evidence="1">
    <location>
        <begin position="7"/>
        <end position="17"/>
    </location>
</feature>
<name>A0A2K2CZ39_BRADI</name>
<dbReference type="EMBL" id="CM000882">
    <property type="protein sequence ID" value="PNT67294.1"/>
    <property type="molecule type" value="Genomic_DNA"/>
</dbReference>